<sequence length="68" mass="8131">MRKLIMCREIRERPQRDCVELLREVRAQGKTLHAVAQDALRQGFVNERQVERLLDEYRELLIAAKRLV</sequence>
<reference evidence="1" key="1">
    <citation type="submission" date="2020-10" db="EMBL/GenBank/DDBJ databases">
        <authorList>
            <person name="Gilroy R."/>
        </authorList>
    </citation>
    <scope>NUCLEOTIDE SEQUENCE</scope>
    <source>
        <strain evidence="1">ChiSjej6B24-2974</strain>
    </source>
</reference>
<organism evidence="1 2">
    <name type="scientific">Candidatus Pullichristensenella stercorigallinarum</name>
    <dbReference type="NCBI Taxonomy" id="2840909"/>
    <lineage>
        <taxon>Bacteria</taxon>
        <taxon>Bacillati</taxon>
        <taxon>Bacillota</taxon>
        <taxon>Clostridia</taxon>
        <taxon>Candidatus Pullichristensenella</taxon>
    </lineage>
</organism>
<protein>
    <submittedName>
        <fullName evidence="1">Uncharacterized protein</fullName>
    </submittedName>
</protein>
<dbReference type="EMBL" id="DVFZ01000128">
    <property type="protein sequence ID" value="HIQ84129.1"/>
    <property type="molecule type" value="Genomic_DNA"/>
</dbReference>
<gene>
    <name evidence="1" type="ORF">IAA52_13650</name>
</gene>
<accession>A0A9D0ZPN9</accession>
<proteinExistence type="predicted"/>
<name>A0A9D0ZPN9_9FIRM</name>
<dbReference type="Proteomes" id="UP000824260">
    <property type="component" value="Unassembled WGS sequence"/>
</dbReference>
<evidence type="ECO:0000313" key="2">
    <source>
        <dbReference type="Proteomes" id="UP000824260"/>
    </source>
</evidence>
<evidence type="ECO:0000313" key="1">
    <source>
        <dbReference type="EMBL" id="HIQ84129.1"/>
    </source>
</evidence>
<dbReference type="AlphaFoldDB" id="A0A9D0ZPN9"/>
<comment type="caution">
    <text evidence="1">The sequence shown here is derived from an EMBL/GenBank/DDBJ whole genome shotgun (WGS) entry which is preliminary data.</text>
</comment>
<reference evidence="1" key="2">
    <citation type="journal article" date="2021" name="PeerJ">
        <title>Extensive microbial diversity within the chicken gut microbiome revealed by metagenomics and culture.</title>
        <authorList>
            <person name="Gilroy R."/>
            <person name="Ravi A."/>
            <person name="Getino M."/>
            <person name="Pursley I."/>
            <person name="Horton D.L."/>
            <person name="Alikhan N.F."/>
            <person name="Baker D."/>
            <person name="Gharbi K."/>
            <person name="Hall N."/>
            <person name="Watson M."/>
            <person name="Adriaenssens E.M."/>
            <person name="Foster-Nyarko E."/>
            <person name="Jarju S."/>
            <person name="Secka A."/>
            <person name="Antonio M."/>
            <person name="Oren A."/>
            <person name="Chaudhuri R.R."/>
            <person name="La Ragione R."/>
            <person name="Hildebrand F."/>
            <person name="Pallen M.J."/>
        </authorList>
    </citation>
    <scope>NUCLEOTIDE SEQUENCE</scope>
    <source>
        <strain evidence="1">ChiSjej6B24-2974</strain>
    </source>
</reference>